<dbReference type="InterPro" id="IPR011990">
    <property type="entry name" value="TPR-like_helical_dom_sf"/>
</dbReference>
<gene>
    <name evidence="5" type="ORF">KDI_35180</name>
</gene>
<dbReference type="SUPFAM" id="SSF48452">
    <property type="entry name" value="TPR-like"/>
    <property type="match status" value="2"/>
</dbReference>
<dbReference type="Gene3D" id="1.25.40.10">
    <property type="entry name" value="Tetratricopeptide repeat domain"/>
    <property type="match status" value="2"/>
</dbReference>
<dbReference type="InterPro" id="IPR056681">
    <property type="entry name" value="DUF7779"/>
</dbReference>
<keyword evidence="1" id="KW-0677">Repeat</keyword>
<dbReference type="InterPro" id="IPR027417">
    <property type="entry name" value="P-loop_NTPase"/>
</dbReference>
<dbReference type="InterPro" id="IPR002182">
    <property type="entry name" value="NB-ARC"/>
</dbReference>
<dbReference type="PROSITE" id="PS50943">
    <property type="entry name" value="HTH_CROC1"/>
    <property type="match status" value="1"/>
</dbReference>
<feature type="domain" description="HTH cro/C1-type" evidence="4">
    <location>
        <begin position="8"/>
        <end position="63"/>
    </location>
</feature>
<dbReference type="PANTHER" id="PTHR45641">
    <property type="entry name" value="TETRATRICOPEPTIDE REPEAT PROTEIN (AFU_ORTHOLOGUE AFUA_6G03870)"/>
    <property type="match status" value="1"/>
</dbReference>
<dbReference type="GO" id="GO:0003677">
    <property type="term" value="F:DNA binding"/>
    <property type="evidence" value="ECO:0007669"/>
    <property type="project" value="InterPro"/>
</dbReference>
<evidence type="ECO:0000256" key="2">
    <source>
        <dbReference type="ARBA" id="ARBA00022803"/>
    </source>
</evidence>
<keyword evidence="6" id="KW-1185">Reference proteome</keyword>
<dbReference type="PANTHER" id="PTHR45641:SF19">
    <property type="entry name" value="NEPHROCYSTIN-3"/>
    <property type="match status" value="1"/>
</dbReference>
<dbReference type="RefSeq" id="WP_172632209.1">
    <property type="nucleotide sequence ID" value="NZ_BIXY01000055.1"/>
</dbReference>
<evidence type="ECO:0000256" key="1">
    <source>
        <dbReference type="ARBA" id="ARBA00022737"/>
    </source>
</evidence>
<dbReference type="Pfam" id="PF13374">
    <property type="entry name" value="TPR_10"/>
    <property type="match status" value="1"/>
</dbReference>
<dbReference type="SMART" id="SM00530">
    <property type="entry name" value="HTH_XRE"/>
    <property type="match status" value="1"/>
</dbReference>
<dbReference type="EMBL" id="BIXY01000055">
    <property type="protein sequence ID" value="GCF09954.1"/>
    <property type="molecule type" value="Genomic_DNA"/>
</dbReference>
<accession>A0A5A5TGB1</accession>
<keyword evidence="2 3" id="KW-0802">TPR repeat</keyword>
<organism evidence="5 6">
    <name type="scientific">Dictyobacter arantiisoli</name>
    <dbReference type="NCBI Taxonomy" id="2014874"/>
    <lineage>
        <taxon>Bacteria</taxon>
        <taxon>Bacillati</taxon>
        <taxon>Chloroflexota</taxon>
        <taxon>Ktedonobacteria</taxon>
        <taxon>Ktedonobacterales</taxon>
        <taxon>Dictyobacteraceae</taxon>
        <taxon>Dictyobacter</taxon>
    </lineage>
</organism>
<proteinExistence type="predicted"/>
<evidence type="ECO:0000313" key="5">
    <source>
        <dbReference type="EMBL" id="GCF09954.1"/>
    </source>
</evidence>
<evidence type="ECO:0000313" key="6">
    <source>
        <dbReference type="Proteomes" id="UP000322530"/>
    </source>
</evidence>
<reference evidence="5 6" key="1">
    <citation type="submission" date="2019-01" db="EMBL/GenBank/DDBJ databases">
        <title>Draft genome sequence of Dictyobacter sp. Uno17.</title>
        <authorList>
            <person name="Wang C.M."/>
            <person name="Zheng Y."/>
            <person name="Sakai Y."/>
            <person name="Abe K."/>
            <person name="Yokota A."/>
            <person name="Yabe S."/>
        </authorList>
    </citation>
    <scope>NUCLEOTIDE SEQUENCE [LARGE SCALE GENOMIC DNA]</scope>
    <source>
        <strain evidence="5 6">Uno17</strain>
    </source>
</reference>
<sequence>MVKPNHYLRHARDLHGWSQSYVTEQINAPASSYVSRWERGIATPSPFYREKLCLLFNKNAYELGLLPQNAIEDETAPIPADEDTINSCCLSEIMSMPYRRNLFFMGREDALARLCECLDRTKRQNTPYLFAICGLAGVGKTQLAVEYAYRYAQKYQAVLWANTSSFQVLMADFASMAHTLHLFDKDIDAGEQNQGNMVDAVKMWLEQNTEWLLILDNVEDLELLREFLPQVGNGNILFTTRTLATGTLADSFELERMQIDEAALFLLHRAKILSIEENFDSAALVEQQAALKVAQLMDGLPLALDQAGAYIEETLCGVLGFLDLYRKSHVQFLRRRGKCAIDHPESVATTLLLCFEKIQQSNSAAADLLYFCAFVYADSIPETLLSGCASDTFQLNEIISDVLTYSLLSRNPLNKTFKMHRLVQSLLRDMLTNKQKQYWAQKVIYHVSQVFPDHSFMYWSMCQEYLPYVHVCSILAEQYQIQNTEIVRVLYQAGFYLLEQAQYQVAEEYLQQALCIAQRIYPEDEIYISDCFYRLSILFQYTDRDEQAIDYLRKALLIREHLFDVEHPATAECLSEIGFLFFRQKNYEQAQEFCQQALSIWEKTPLPADSMVAAGLNTLAKIYRVQQRYSQAESFLKRTLQLWERSLGEKHPSVALALTDLAHVYQDQKLYKQAEPLLLRALSICEQAFCIRHPRVAASLSDLAALYQLWGMPGNAERFYKQVMELEHLSSTSEIDTHAELIYTSV</sequence>
<dbReference type="InterPro" id="IPR019734">
    <property type="entry name" value="TPR_rpt"/>
</dbReference>
<dbReference type="Gene3D" id="3.40.50.300">
    <property type="entry name" value="P-loop containing nucleotide triphosphate hydrolases"/>
    <property type="match status" value="1"/>
</dbReference>
<name>A0A5A5TGB1_9CHLR</name>
<dbReference type="Gene3D" id="1.10.260.40">
    <property type="entry name" value="lambda repressor-like DNA-binding domains"/>
    <property type="match status" value="1"/>
</dbReference>
<dbReference type="InterPro" id="IPR001387">
    <property type="entry name" value="Cro/C1-type_HTH"/>
</dbReference>
<dbReference type="PROSITE" id="PS50005">
    <property type="entry name" value="TPR"/>
    <property type="match status" value="1"/>
</dbReference>
<protein>
    <recommendedName>
        <fullName evidence="4">HTH cro/C1-type domain-containing protein</fullName>
    </recommendedName>
</protein>
<comment type="caution">
    <text evidence="5">The sequence shown here is derived from an EMBL/GenBank/DDBJ whole genome shotgun (WGS) entry which is preliminary data.</text>
</comment>
<feature type="repeat" description="TPR" evidence="3">
    <location>
        <begin position="571"/>
        <end position="604"/>
    </location>
</feature>
<dbReference type="PRINTS" id="PR00364">
    <property type="entry name" value="DISEASERSIST"/>
</dbReference>
<dbReference type="AlphaFoldDB" id="A0A5A5TGB1"/>
<dbReference type="InterPro" id="IPR010982">
    <property type="entry name" value="Lambda_DNA-bd_dom_sf"/>
</dbReference>
<dbReference type="SUPFAM" id="SSF52540">
    <property type="entry name" value="P-loop containing nucleoside triphosphate hydrolases"/>
    <property type="match status" value="1"/>
</dbReference>
<dbReference type="Pfam" id="PF13424">
    <property type="entry name" value="TPR_12"/>
    <property type="match status" value="2"/>
</dbReference>
<dbReference type="SUPFAM" id="SSF47413">
    <property type="entry name" value="lambda repressor-like DNA-binding domains"/>
    <property type="match status" value="1"/>
</dbReference>
<dbReference type="CDD" id="cd00093">
    <property type="entry name" value="HTH_XRE"/>
    <property type="match status" value="1"/>
</dbReference>
<dbReference type="SMART" id="SM00028">
    <property type="entry name" value="TPR"/>
    <property type="match status" value="6"/>
</dbReference>
<dbReference type="Pfam" id="PF00931">
    <property type="entry name" value="NB-ARC"/>
    <property type="match status" value="1"/>
</dbReference>
<dbReference type="Proteomes" id="UP000322530">
    <property type="component" value="Unassembled WGS sequence"/>
</dbReference>
<evidence type="ECO:0000259" key="4">
    <source>
        <dbReference type="PROSITE" id="PS50943"/>
    </source>
</evidence>
<dbReference type="GO" id="GO:0043531">
    <property type="term" value="F:ADP binding"/>
    <property type="evidence" value="ECO:0007669"/>
    <property type="project" value="InterPro"/>
</dbReference>
<dbReference type="Pfam" id="PF25000">
    <property type="entry name" value="DUF7779"/>
    <property type="match status" value="1"/>
</dbReference>
<evidence type="ECO:0000256" key="3">
    <source>
        <dbReference type="PROSITE-ProRule" id="PRU00339"/>
    </source>
</evidence>